<gene>
    <name evidence="1" type="ORF">Q8W34_17175</name>
</gene>
<evidence type="ECO:0000313" key="2">
    <source>
        <dbReference type="Proteomes" id="UP001177212"/>
    </source>
</evidence>
<keyword evidence="2" id="KW-1185">Reference proteome</keyword>
<dbReference type="EMBL" id="JAUYVT010000020">
    <property type="protein sequence ID" value="MDP2566381.1"/>
    <property type="molecule type" value="Genomic_DNA"/>
</dbReference>
<comment type="caution">
    <text evidence="1">The sequence shown here is derived from an EMBL/GenBank/DDBJ whole genome shotgun (WGS) entry which is preliminary data.</text>
</comment>
<dbReference type="Proteomes" id="UP001177212">
    <property type="component" value="Unassembled WGS sequence"/>
</dbReference>
<organism evidence="1 2">
    <name type="scientific">Pseudoalteromonas marina</name>
    <dbReference type="NCBI Taxonomy" id="267375"/>
    <lineage>
        <taxon>Bacteria</taxon>
        <taxon>Pseudomonadati</taxon>
        <taxon>Pseudomonadota</taxon>
        <taxon>Gammaproteobacteria</taxon>
        <taxon>Alteromonadales</taxon>
        <taxon>Pseudoalteromonadaceae</taxon>
        <taxon>Pseudoalteromonas</taxon>
    </lineage>
</organism>
<protein>
    <submittedName>
        <fullName evidence="1">Uncharacterized protein</fullName>
    </submittedName>
</protein>
<sequence>MDDINQFKKITCTSIKFKDSVTEDEKDRYYDGRCTFTFSGPGKAIMKMHSEIYDACTCTINVEGEHTPETLKNDIVVEMHTQREEEEVLRRHLQHYGVKIL</sequence>
<evidence type="ECO:0000313" key="1">
    <source>
        <dbReference type="EMBL" id="MDP2566381.1"/>
    </source>
</evidence>
<name>A0ABT9FHZ5_9GAMM</name>
<dbReference type="RefSeq" id="WP_305472993.1">
    <property type="nucleotide sequence ID" value="NZ_JAUYVT010000020.1"/>
</dbReference>
<accession>A0ABT9FHZ5</accession>
<reference evidence="1" key="1">
    <citation type="submission" date="2023-07" db="EMBL/GenBank/DDBJ databases">
        <title>Genome content predicts the carbon catabolic preferences of heterotrophic bacteria.</title>
        <authorList>
            <person name="Gralka M."/>
        </authorList>
    </citation>
    <scope>NUCLEOTIDE SEQUENCE</scope>
    <source>
        <strain evidence="1">4G09</strain>
    </source>
</reference>
<proteinExistence type="predicted"/>